<evidence type="ECO:0000256" key="2">
    <source>
        <dbReference type="ARBA" id="ARBA00021483"/>
    </source>
</evidence>
<dbReference type="PROSITE" id="PS50851">
    <property type="entry name" value="CHEW"/>
    <property type="match status" value="1"/>
</dbReference>
<comment type="subcellular location">
    <subcellularLocation>
        <location evidence="1">Cytoplasm</location>
    </subcellularLocation>
</comment>
<protein>
    <recommendedName>
        <fullName evidence="2">Chemotaxis protein CheW</fullName>
    </recommendedName>
</protein>
<dbReference type="AlphaFoldDB" id="A0A159ZVR8"/>
<reference evidence="6 7" key="2">
    <citation type="journal article" date="2018" name="Nature">
        <title>Mutant phenotypes for thousands of bacterial genes of unknown function.</title>
        <authorList>
            <person name="Price M.N."/>
            <person name="Wetmore K.M."/>
            <person name="Waters R.J."/>
            <person name="Callaghan M."/>
            <person name="Ray J."/>
            <person name="Liu H."/>
            <person name="Kuehl J.V."/>
            <person name="Melnyk R.A."/>
            <person name="Lamson J.S."/>
            <person name="Suh Y."/>
            <person name="Carlson H.K."/>
            <person name="Esquivel Z."/>
            <person name="Sadeeshkumar H."/>
            <person name="Chakraborty R."/>
            <person name="Zane G.M."/>
            <person name="Rubin B.E."/>
            <person name="Wall J.D."/>
            <person name="Visel A."/>
            <person name="Bristow J."/>
            <person name="Blow M.J."/>
            <person name="Arkin A.P."/>
            <person name="Deutschbauer A.M."/>
        </authorList>
    </citation>
    <scope>NUCLEOTIDE SEQUENCE [LARGE SCALE GENOMIC DNA]</scope>
    <source>
        <strain evidence="6 7">FW300-N2E2</strain>
    </source>
</reference>
<dbReference type="InterPro" id="IPR036061">
    <property type="entry name" value="CheW-like_dom_sf"/>
</dbReference>
<dbReference type="InterPro" id="IPR039315">
    <property type="entry name" value="CheW"/>
</dbReference>
<proteinExistence type="predicted"/>
<dbReference type="Proteomes" id="UP000076083">
    <property type="component" value="Chromosome"/>
</dbReference>
<sequence>MEPAVLSHFEHAQQNPCDSEFLQFLTFVSAREVYAIDTLCVREIIEYGQVTSVPMMPDFIRGVINLRGSVVPVIDLQARFSKGATQQGNRTCIVILELVQEDEPQVLGIVVDSVSEVIEIELADIKAAPAIGNRIREDFIRGMVKVRGAFLTVLQIDQVLCVSEIARQLH</sequence>
<dbReference type="PANTHER" id="PTHR22617">
    <property type="entry name" value="CHEMOTAXIS SENSOR HISTIDINE KINASE-RELATED"/>
    <property type="match status" value="1"/>
</dbReference>
<evidence type="ECO:0000256" key="4">
    <source>
        <dbReference type="ARBA" id="ARBA00022500"/>
    </source>
</evidence>
<gene>
    <name evidence="6" type="ORF">TK06_08920</name>
</gene>
<evidence type="ECO:0000313" key="7">
    <source>
        <dbReference type="Proteomes" id="UP000076083"/>
    </source>
</evidence>
<dbReference type="InterPro" id="IPR002545">
    <property type="entry name" value="CheW-lke_dom"/>
</dbReference>
<accession>A0A159ZVR8</accession>
<reference evidence="7" key="1">
    <citation type="submission" date="2016-04" db="EMBL/GenBank/DDBJ databases">
        <authorList>
            <person name="Ray J."/>
            <person name="Price M."/>
            <person name="Deutschbauer A."/>
        </authorList>
    </citation>
    <scope>NUCLEOTIDE SEQUENCE [LARGE SCALE GENOMIC DNA]</scope>
    <source>
        <strain evidence="7">FW300-N2E2</strain>
    </source>
</reference>
<dbReference type="CDD" id="cd00732">
    <property type="entry name" value="CheW"/>
    <property type="match status" value="1"/>
</dbReference>
<dbReference type="GO" id="GO:0005829">
    <property type="term" value="C:cytosol"/>
    <property type="evidence" value="ECO:0007669"/>
    <property type="project" value="TreeGrafter"/>
</dbReference>
<dbReference type="PANTHER" id="PTHR22617:SF41">
    <property type="entry name" value="CHEMOTAXIS SIGNAL TRANSDUCTION SYSTEM ADAPTOR PROTEIN CHEW"/>
    <property type="match status" value="1"/>
</dbReference>
<keyword evidence="4" id="KW-0145">Chemotaxis</keyword>
<dbReference type="Gene3D" id="2.30.30.40">
    <property type="entry name" value="SH3 Domains"/>
    <property type="match status" value="1"/>
</dbReference>
<evidence type="ECO:0000313" key="6">
    <source>
        <dbReference type="EMBL" id="AMZ71220.1"/>
    </source>
</evidence>
<evidence type="ECO:0000259" key="5">
    <source>
        <dbReference type="PROSITE" id="PS50851"/>
    </source>
</evidence>
<dbReference type="GO" id="GO:0007165">
    <property type="term" value="P:signal transduction"/>
    <property type="evidence" value="ECO:0007669"/>
    <property type="project" value="InterPro"/>
</dbReference>
<dbReference type="FunFam" id="2.40.50.180:FF:000002">
    <property type="entry name" value="Chemotaxis protein CheW"/>
    <property type="match status" value="1"/>
</dbReference>
<dbReference type="Gene3D" id="2.40.50.180">
    <property type="entry name" value="CheA-289, Domain 4"/>
    <property type="match status" value="1"/>
</dbReference>
<dbReference type="GO" id="GO:0006935">
    <property type="term" value="P:chemotaxis"/>
    <property type="evidence" value="ECO:0007669"/>
    <property type="project" value="UniProtKB-KW"/>
</dbReference>
<dbReference type="SUPFAM" id="SSF50341">
    <property type="entry name" value="CheW-like"/>
    <property type="match status" value="1"/>
</dbReference>
<keyword evidence="3" id="KW-0963">Cytoplasm</keyword>
<name>A0A159ZVR8_PSEFL</name>
<dbReference type="RefSeq" id="WP_063321782.1">
    <property type="nucleotide sequence ID" value="NZ_CP015225.1"/>
</dbReference>
<dbReference type="EMBL" id="CP015225">
    <property type="protein sequence ID" value="AMZ71220.1"/>
    <property type="molecule type" value="Genomic_DNA"/>
</dbReference>
<dbReference type="Pfam" id="PF01584">
    <property type="entry name" value="CheW"/>
    <property type="match status" value="1"/>
</dbReference>
<evidence type="ECO:0000256" key="3">
    <source>
        <dbReference type="ARBA" id="ARBA00022490"/>
    </source>
</evidence>
<organism evidence="6 7">
    <name type="scientific">Pseudomonas fluorescens</name>
    <dbReference type="NCBI Taxonomy" id="294"/>
    <lineage>
        <taxon>Bacteria</taxon>
        <taxon>Pseudomonadati</taxon>
        <taxon>Pseudomonadota</taxon>
        <taxon>Gammaproteobacteria</taxon>
        <taxon>Pseudomonadales</taxon>
        <taxon>Pseudomonadaceae</taxon>
        <taxon>Pseudomonas</taxon>
    </lineage>
</organism>
<evidence type="ECO:0000256" key="1">
    <source>
        <dbReference type="ARBA" id="ARBA00004496"/>
    </source>
</evidence>
<dbReference type="SMART" id="SM00260">
    <property type="entry name" value="CheW"/>
    <property type="match status" value="1"/>
</dbReference>
<feature type="domain" description="CheW-like" evidence="5">
    <location>
        <begin position="21"/>
        <end position="165"/>
    </location>
</feature>